<accession>H2XZ10</accession>
<dbReference type="Ensembl" id="ENSCINT00000033713.1">
    <property type="protein sequence ID" value="ENSCINP00000034894.1"/>
    <property type="gene ID" value="ENSCING00000018314.1"/>
</dbReference>
<dbReference type="InParanoid" id="H2XZ10"/>
<dbReference type="HOGENOM" id="CLU_3384604_0_0_1"/>
<proteinExistence type="predicted"/>
<reference evidence="2" key="1">
    <citation type="journal article" date="2002" name="Science">
        <title>The draft genome of Ciona intestinalis: insights into chordate and vertebrate origins.</title>
        <authorList>
            <person name="Dehal P."/>
            <person name="Satou Y."/>
            <person name="Campbell R.K."/>
            <person name="Chapman J."/>
            <person name="Degnan B."/>
            <person name="De Tomaso A."/>
            <person name="Davidson B."/>
            <person name="Di Gregorio A."/>
            <person name="Gelpke M."/>
            <person name="Goodstein D.M."/>
            <person name="Harafuji N."/>
            <person name="Hastings K.E."/>
            <person name="Ho I."/>
            <person name="Hotta K."/>
            <person name="Huang W."/>
            <person name="Kawashima T."/>
            <person name="Lemaire P."/>
            <person name="Martinez D."/>
            <person name="Meinertzhagen I.A."/>
            <person name="Necula S."/>
            <person name="Nonaka M."/>
            <person name="Putnam N."/>
            <person name="Rash S."/>
            <person name="Saiga H."/>
            <person name="Satake M."/>
            <person name="Terry A."/>
            <person name="Yamada L."/>
            <person name="Wang H.G."/>
            <person name="Awazu S."/>
            <person name="Azumi K."/>
            <person name="Boore J."/>
            <person name="Branno M."/>
            <person name="Chin-Bow S."/>
            <person name="DeSantis R."/>
            <person name="Doyle S."/>
            <person name="Francino P."/>
            <person name="Keys D.N."/>
            <person name="Haga S."/>
            <person name="Hayashi H."/>
            <person name="Hino K."/>
            <person name="Imai K.S."/>
            <person name="Inaba K."/>
            <person name="Kano S."/>
            <person name="Kobayashi K."/>
            <person name="Kobayashi M."/>
            <person name="Lee B.I."/>
            <person name="Makabe K.W."/>
            <person name="Manohar C."/>
            <person name="Matassi G."/>
            <person name="Medina M."/>
            <person name="Mochizuki Y."/>
            <person name="Mount S."/>
            <person name="Morishita T."/>
            <person name="Miura S."/>
            <person name="Nakayama A."/>
            <person name="Nishizaka S."/>
            <person name="Nomoto H."/>
            <person name="Ohta F."/>
            <person name="Oishi K."/>
            <person name="Rigoutsos I."/>
            <person name="Sano M."/>
            <person name="Sasaki A."/>
            <person name="Sasakura Y."/>
            <person name="Shoguchi E."/>
            <person name="Shin-i T."/>
            <person name="Spagnuolo A."/>
            <person name="Stainier D."/>
            <person name="Suzuki M.M."/>
            <person name="Tassy O."/>
            <person name="Takatori N."/>
            <person name="Tokuoka M."/>
            <person name="Yagi K."/>
            <person name="Yoshizaki F."/>
            <person name="Wada S."/>
            <person name="Zhang C."/>
            <person name="Hyatt P.D."/>
            <person name="Larimer F."/>
            <person name="Detter C."/>
            <person name="Doggett N."/>
            <person name="Glavina T."/>
            <person name="Hawkins T."/>
            <person name="Richardson P."/>
            <person name="Lucas S."/>
            <person name="Kohara Y."/>
            <person name="Levine M."/>
            <person name="Satoh N."/>
            <person name="Rokhsar D.S."/>
        </authorList>
    </citation>
    <scope>NUCLEOTIDE SEQUENCE [LARGE SCALE GENOMIC DNA]</scope>
</reference>
<evidence type="ECO:0000313" key="1">
    <source>
        <dbReference type="Ensembl" id="ENSCINP00000034894.1"/>
    </source>
</evidence>
<keyword evidence="2" id="KW-1185">Reference proteome</keyword>
<sequence>MVYYENCLHLRNCSKLKVCVLSFIFKVQHLLLY</sequence>
<name>H2XZ10_CIOIN</name>
<protein>
    <submittedName>
        <fullName evidence="1">Uncharacterized protein</fullName>
    </submittedName>
</protein>
<organism evidence="1 2">
    <name type="scientific">Ciona intestinalis</name>
    <name type="common">Transparent sea squirt</name>
    <name type="synonym">Ascidia intestinalis</name>
    <dbReference type="NCBI Taxonomy" id="7719"/>
    <lineage>
        <taxon>Eukaryota</taxon>
        <taxon>Metazoa</taxon>
        <taxon>Chordata</taxon>
        <taxon>Tunicata</taxon>
        <taxon>Ascidiacea</taxon>
        <taxon>Phlebobranchia</taxon>
        <taxon>Cionidae</taxon>
        <taxon>Ciona</taxon>
    </lineage>
</organism>
<reference evidence="1" key="2">
    <citation type="submission" date="2025-08" db="UniProtKB">
        <authorList>
            <consortium name="Ensembl"/>
        </authorList>
    </citation>
    <scope>IDENTIFICATION</scope>
</reference>
<evidence type="ECO:0000313" key="2">
    <source>
        <dbReference type="Proteomes" id="UP000008144"/>
    </source>
</evidence>
<reference evidence="1" key="3">
    <citation type="submission" date="2025-09" db="UniProtKB">
        <authorList>
            <consortium name="Ensembl"/>
        </authorList>
    </citation>
    <scope>IDENTIFICATION</scope>
</reference>
<dbReference type="AlphaFoldDB" id="H2XZ10"/>
<dbReference type="Proteomes" id="UP000008144">
    <property type="component" value="Unassembled WGS sequence"/>
</dbReference>